<gene>
    <name evidence="2" type="ORF">H5410_041142</name>
</gene>
<evidence type="ECO:0000313" key="3">
    <source>
        <dbReference type="Proteomes" id="UP000824120"/>
    </source>
</evidence>
<evidence type="ECO:0000313" key="2">
    <source>
        <dbReference type="EMBL" id="KAG5590628.1"/>
    </source>
</evidence>
<dbReference type="Proteomes" id="UP000824120">
    <property type="component" value="Chromosome 8"/>
</dbReference>
<name>A0A9J5XTN0_SOLCO</name>
<comment type="caution">
    <text evidence="2">The sequence shown here is derived from an EMBL/GenBank/DDBJ whole genome shotgun (WGS) entry which is preliminary data.</text>
</comment>
<reference evidence="2 3" key="1">
    <citation type="submission" date="2020-09" db="EMBL/GenBank/DDBJ databases">
        <title>De no assembly of potato wild relative species, Solanum commersonii.</title>
        <authorList>
            <person name="Cho K."/>
        </authorList>
    </citation>
    <scope>NUCLEOTIDE SEQUENCE [LARGE SCALE GENOMIC DNA]</scope>
    <source>
        <strain evidence="2">LZ3.2</strain>
        <tissue evidence="2">Leaf</tissue>
    </source>
</reference>
<organism evidence="2 3">
    <name type="scientific">Solanum commersonii</name>
    <name type="common">Commerson's wild potato</name>
    <name type="synonym">Commerson's nightshade</name>
    <dbReference type="NCBI Taxonomy" id="4109"/>
    <lineage>
        <taxon>Eukaryota</taxon>
        <taxon>Viridiplantae</taxon>
        <taxon>Streptophyta</taxon>
        <taxon>Embryophyta</taxon>
        <taxon>Tracheophyta</taxon>
        <taxon>Spermatophyta</taxon>
        <taxon>Magnoliopsida</taxon>
        <taxon>eudicotyledons</taxon>
        <taxon>Gunneridae</taxon>
        <taxon>Pentapetalae</taxon>
        <taxon>asterids</taxon>
        <taxon>lamiids</taxon>
        <taxon>Solanales</taxon>
        <taxon>Solanaceae</taxon>
        <taxon>Solanoideae</taxon>
        <taxon>Solaneae</taxon>
        <taxon>Solanum</taxon>
    </lineage>
</organism>
<accession>A0A9J5XTN0</accession>
<proteinExistence type="predicted"/>
<feature type="compositionally biased region" description="Low complexity" evidence="1">
    <location>
        <begin position="1"/>
        <end position="17"/>
    </location>
</feature>
<feature type="compositionally biased region" description="Basic residues" evidence="1">
    <location>
        <begin position="110"/>
        <end position="123"/>
    </location>
</feature>
<feature type="region of interest" description="Disordered" evidence="1">
    <location>
        <begin position="1"/>
        <end position="28"/>
    </location>
</feature>
<evidence type="ECO:0000256" key="1">
    <source>
        <dbReference type="SAM" id="MobiDB-lite"/>
    </source>
</evidence>
<feature type="region of interest" description="Disordered" evidence="1">
    <location>
        <begin position="94"/>
        <end position="123"/>
    </location>
</feature>
<dbReference type="EMBL" id="JACXVP010000008">
    <property type="protein sequence ID" value="KAG5590628.1"/>
    <property type="molecule type" value="Genomic_DNA"/>
</dbReference>
<protein>
    <submittedName>
        <fullName evidence="2">Uncharacterized protein</fullName>
    </submittedName>
</protein>
<keyword evidence="3" id="KW-1185">Reference proteome</keyword>
<feature type="region of interest" description="Disordered" evidence="1">
    <location>
        <begin position="47"/>
        <end position="79"/>
    </location>
</feature>
<sequence>MSNSVSSSQTIISQEVENPSSFNFSIPLPNETPSTLVCGVGETSSIAASRVQTEGARKRRREDIEPEKPTSTPFPIRSSDTVSDDVVVYVTKKRKESKKDRVKSKESQKSAKKFSVRREKVRK</sequence>
<dbReference type="AlphaFoldDB" id="A0A9J5XTN0"/>
<feature type="compositionally biased region" description="Basic and acidic residues" evidence="1">
    <location>
        <begin position="97"/>
        <end position="109"/>
    </location>
</feature>